<protein>
    <submittedName>
        <fullName evidence="2">DUF3987 domain-containing protein</fullName>
    </submittedName>
</protein>
<accession>A0A5C8PGR4</accession>
<dbReference type="AlphaFoldDB" id="A0A5C8PGR4"/>
<dbReference type="Pfam" id="PF13148">
    <property type="entry name" value="DUF3987"/>
    <property type="match status" value="1"/>
</dbReference>
<organism evidence="2 3">
    <name type="scientific">Vineibacter terrae</name>
    <dbReference type="NCBI Taxonomy" id="2586908"/>
    <lineage>
        <taxon>Bacteria</taxon>
        <taxon>Pseudomonadati</taxon>
        <taxon>Pseudomonadota</taxon>
        <taxon>Alphaproteobacteria</taxon>
        <taxon>Hyphomicrobiales</taxon>
        <taxon>Vineibacter</taxon>
    </lineage>
</organism>
<dbReference type="RefSeq" id="WP_147849605.1">
    <property type="nucleotide sequence ID" value="NZ_VDUZ01000031.1"/>
</dbReference>
<proteinExistence type="predicted"/>
<sequence length="726" mass="78121">MSAHDFASLTHADHGTPLRWWHYTDSFAVAGFRGRDGRKRIAMAVRTGAQCYWHEPLAPLPLYGAAGLQARPAAPVLVVQNEAIADGARPLFPDHVCIAWAGGCGAVDKADIVPLRGRDVVAWPDDDAGATAMARLQVRLRGWAHHVALIAAPRAWPAPWHGDDPPKLPEAAVETLRRQLREALPDVAADPPSSRAQRGISCEGRTVPQSREIPRCARDDGEVDASVQPNATETRPAPTHQDIPHTIEDPPSVPDTGWAAPDLSLLDDRRGELPALPPEALPLPWRSWVEQAARGAGVPIDPVALSLLTAASGLIGTARWIAPAPSWSEPCILWTAVVGPPSSGKTPAVAAVLDLVRLLQDELDAAYEAALHVHDSAFEDARGQWVGDLIEAVRERRAPPPQVVARPPLRRSLLAAGAGIAAIVATLRNAPRGVLLARDGRGSWLADIVRDCRGAGDDVFWLAAWAGAGWTAAGRRQSVSVDSAVSILGTLRPEALGAALGDDSDGVAARLLYVWPHRAAFRKLPDAAAEADVDAVAALARLRDMPDGPREVPLASDARAAFDRFRRLHYVAAGRQEGRAAAWWGKGPGTVLRLAGVMAFLDWAAQPQGAAEPQEVPAWAVEAAAALWQDYLWPHARAAIGAGGNGTHDRHLRDALRWLAQQRPREVSREQLRREAMRQSLNAAGTDRIIAGLVERGCLRLVTHATKGRARRRWLVNPALRENHDA</sequence>
<dbReference type="OrthoDB" id="784829at2"/>
<evidence type="ECO:0000313" key="3">
    <source>
        <dbReference type="Proteomes" id="UP000321638"/>
    </source>
</evidence>
<feature type="region of interest" description="Disordered" evidence="1">
    <location>
        <begin position="187"/>
        <end position="256"/>
    </location>
</feature>
<gene>
    <name evidence="2" type="ORF">FHP25_24465</name>
</gene>
<reference evidence="2 3" key="1">
    <citation type="submission" date="2019-06" db="EMBL/GenBank/DDBJ databases">
        <title>New taxonomy in bacterial strain CC-CFT640, isolated from vineyard.</title>
        <authorList>
            <person name="Lin S.-Y."/>
            <person name="Tsai C.-F."/>
            <person name="Young C.-C."/>
        </authorList>
    </citation>
    <scope>NUCLEOTIDE SEQUENCE [LARGE SCALE GENOMIC DNA]</scope>
    <source>
        <strain evidence="2 3">CC-CFT640</strain>
    </source>
</reference>
<comment type="caution">
    <text evidence="2">The sequence shown here is derived from an EMBL/GenBank/DDBJ whole genome shotgun (WGS) entry which is preliminary data.</text>
</comment>
<keyword evidence="3" id="KW-1185">Reference proteome</keyword>
<dbReference type="EMBL" id="VDUZ01000031">
    <property type="protein sequence ID" value="TXL72707.1"/>
    <property type="molecule type" value="Genomic_DNA"/>
</dbReference>
<evidence type="ECO:0000256" key="1">
    <source>
        <dbReference type="SAM" id="MobiDB-lite"/>
    </source>
</evidence>
<name>A0A5C8PGR4_9HYPH</name>
<dbReference type="Proteomes" id="UP000321638">
    <property type="component" value="Unassembled WGS sequence"/>
</dbReference>
<dbReference type="InterPro" id="IPR025048">
    <property type="entry name" value="DUF3987"/>
</dbReference>
<evidence type="ECO:0000313" key="2">
    <source>
        <dbReference type="EMBL" id="TXL72707.1"/>
    </source>
</evidence>